<dbReference type="EMBL" id="MLIQ01000008">
    <property type="protein sequence ID" value="OHU60712.1"/>
    <property type="molecule type" value="Genomic_DNA"/>
</dbReference>
<accession>A0A1S1LZS7</accession>
<dbReference type="Proteomes" id="UP000180043">
    <property type="component" value="Unassembled WGS sequence"/>
</dbReference>
<feature type="region of interest" description="Disordered" evidence="1">
    <location>
        <begin position="80"/>
        <end position="101"/>
    </location>
</feature>
<dbReference type="RefSeq" id="WP_070947351.1">
    <property type="nucleotide sequence ID" value="NZ_MLIQ01000008.1"/>
</dbReference>
<gene>
    <name evidence="2" type="ORF">BKG82_02235</name>
</gene>
<evidence type="ECO:0008006" key="4">
    <source>
        <dbReference type="Google" id="ProtNLM"/>
    </source>
</evidence>
<evidence type="ECO:0000313" key="3">
    <source>
        <dbReference type="Proteomes" id="UP000180043"/>
    </source>
</evidence>
<name>A0A1S1LZS7_MYCCH</name>
<dbReference type="AlphaFoldDB" id="A0A1S1LZS7"/>
<comment type="caution">
    <text evidence="2">The sequence shown here is derived from an EMBL/GenBank/DDBJ whole genome shotgun (WGS) entry which is preliminary data.</text>
</comment>
<protein>
    <recommendedName>
        <fullName evidence="4">Replicative helicase inhibitor G39P N-terminal domain-containing protein</fullName>
    </recommendedName>
</protein>
<organism evidence="2 3">
    <name type="scientific">Mycobacteroides chelonae</name>
    <name type="common">Mycobacterium chelonae</name>
    <dbReference type="NCBI Taxonomy" id="1774"/>
    <lineage>
        <taxon>Bacteria</taxon>
        <taxon>Bacillati</taxon>
        <taxon>Actinomycetota</taxon>
        <taxon>Actinomycetes</taxon>
        <taxon>Mycobacteriales</taxon>
        <taxon>Mycobacteriaceae</taxon>
        <taxon>Mycobacteroides</taxon>
    </lineage>
</organism>
<evidence type="ECO:0000313" key="2">
    <source>
        <dbReference type="EMBL" id="OHU60712.1"/>
    </source>
</evidence>
<sequence length="122" mass="14011">MTTPNYPQMAALVLTKCAAYDPYLTAPTKETCLAWAEQFELYGLDLDDLTKAVTKVYSDHGSGYRPLPKDITDAARAIRRERTERESSEQREAREDRLDERPELVDHRREITQFANTFGAIQ</sequence>
<evidence type="ECO:0000256" key="1">
    <source>
        <dbReference type="SAM" id="MobiDB-lite"/>
    </source>
</evidence>
<reference evidence="2 3" key="1">
    <citation type="submission" date="2016-10" db="EMBL/GenBank/DDBJ databases">
        <title>Evaluation of Human, Veterinary and Environmental Mycobacterium chelonae Isolates by Core Genome Phylogenomic Analysis, Targeted Gene Comparison, and Anti-microbial Susceptibility Patterns: A Tale of Mistaken Identities.</title>
        <authorList>
            <person name="Fogelson S.B."/>
            <person name="Camus A.C."/>
            <person name="Lorenz W."/>
            <person name="Vasireddy R."/>
            <person name="Vasireddy S."/>
            <person name="Smith T."/>
            <person name="Brown-Elliott B.A."/>
            <person name="Wallace R.J.Jr."/>
            <person name="Hasan N.A."/>
            <person name="Reischl U."/>
            <person name="Sanchez S."/>
        </authorList>
    </citation>
    <scope>NUCLEOTIDE SEQUENCE [LARGE SCALE GENOMIC DNA]</scope>
    <source>
        <strain evidence="2 3">15515</strain>
    </source>
</reference>
<proteinExistence type="predicted"/>